<dbReference type="PANTHER" id="PTHR43240">
    <property type="entry name" value="1,4-DIHYDROXY-2-NAPHTHOYL-COA THIOESTERASE 1"/>
    <property type="match status" value="1"/>
</dbReference>
<dbReference type="KEGG" id="sesp:BN6_67060"/>
<organism evidence="5 6">
    <name type="scientific">Saccharothrix espanaensis (strain ATCC 51144 / DSM 44229 / JCM 9112 / NBRC 15066 / NRRL 15764)</name>
    <dbReference type="NCBI Taxonomy" id="1179773"/>
    <lineage>
        <taxon>Bacteria</taxon>
        <taxon>Bacillati</taxon>
        <taxon>Actinomycetota</taxon>
        <taxon>Actinomycetes</taxon>
        <taxon>Pseudonocardiales</taxon>
        <taxon>Pseudonocardiaceae</taxon>
        <taxon>Saccharothrix</taxon>
    </lineage>
</organism>
<protein>
    <submittedName>
        <fullName evidence="5">Thioesterase superfamily protein</fullName>
    </submittedName>
</protein>
<reference evidence="5 6" key="1">
    <citation type="journal article" date="2012" name="BMC Genomics">
        <title>Complete genome sequence of Saccharothrix espanaensis DSM 44229T and comparison to the other completely sequenced Pseudonocardiaceae.</title>
        <authorList>
            <person name="Strobel T."/>
            <person name="Al-Dilaimi A."/>
            <person name="Blom J."/>
            <person name="Gessner A."/>
            <person name="Kalinowski J."/>
            <person name="Luzhetska M."/>
            <person name="Puhler A."/>
            <person name="Szczepanowski R."/>
            <person name="Bechthold A."/>
            <person name="Ruckert C."/>
        </authorList>
    </citation>
    <scope>NUCLEOTIDE SEQUENCE [LARGE SCALE GENOMIC DNA]</scope>
    <source>
        <strain evidence="6">ATCC 51144 / DSM 44229 / JCM 9112 / NBRC 15066 / NRRL 15764</strain>
    </source>
</reference>
<keyword evidence="2" id="KW-0378">Hydrolase</keyword>
<dbReference type="PANTHER" id="PTHR43240:SF5">
    <property type="entry name" value="1,4-DIHYDROXY-2-NAPHTHOYL-COA THIOESTERASE 1"/>
    <property type="match status" value="1"/>
</dbReference>
<evidence type="ECO:0000313" key="6">
    <source>
        <dbReference type="Proteomes" id="UP000006281"/>
    </source>
</evidence>
<evidence type="ECO:0000256" key="1">
    <source>
        <dbReference type="ARBA" id="ARBA00008324"/>
    </source>
</evidence>
<comment type="similarity">
    <text evidence="1">Belongs to the thioesterase PaaI family.</text>
</comment>
<dbReference type="STRING" id="1179773.BN6_67060"/>
<dbReference type="InterPro" id="IPR003736">
    <property type="entry name" value="PAAI_dom"/>
</dbReference>
<dbReference type="Proteomes" id="UP000006281">
    <property type="component" value="Chromosome"/>
</dbReference>
<dbReference type="GO" id="GO:0061522">
    <property type="term" value="F:1,4-dihydroxy-2-naphthoyl-CoA thioesterase activity"/>
    <property type="evidence" value="ECO:0007669"/>
    <property type="project" value="TreeGrafter"/>
</dbReference>
<evidence type="ECO:0000256" key="2">
    <source>
        <dbReference type="ARBA" id="ARBA00022801"/>
    </source>
</evidence>
<dbReference type="InterPro" id="IPR006683">
    <property type="entry name" value="Thioestr_dom"/>
</dbReference>
<accession>K0KBC3</accession>
<dbReference type="InterPro" id="IPR029069">
    <property type="entry name" value="HotDog_dom_sf"/>
</dbReference>
<dbReference type="RefSeq" id="WP_015104054.1">
    <property type="nucleotide sequence ID" value="NC_019673.1"/>
</dbReference>
<feature type="domain" description="Thioesterase" evidence="4">
    <location>
        <begin position="56"/>
        <end position="133"/>
    </location>
</feature>
<dbReference type="AlphaFoldDB" id="K0KBC3"/>
<dbReference type="PATRIC" id="fig|1179773.3.peg.6761"/>
<evidence type="ECO:0000259" key="4">
    <source>
        <dbReference type="Pfam" id="PF03061"/>
    </source>
</evidence>
<dbReference type="NCBIfam" id="TIGR00369">
    <property type="entry name" value="unchar_dom_1"/>
    <property type="match status" value="1"/>
</dbReference>
<keyword evidence="6" id="KW-1185">Reference proteome</keyword>
<gene>
    <name evidence="5" type="ordered locus">BN6_67060</name>
</gene>
<sequence length="167" mass="17439">MSTSPEDVPGGPVEVPGADQAVAHEQLTTKMGIEITRWDADRLVGTMPVKGNRQPYGLLHGGASAVLAETLGSIAAAMHAAPERLAVGLELSCTHHRGVTEGLVTGVCTPIHRGRSTATYEIVLSDEQGRRTCTARLTCFLRAVPTDSTSIGTPPEGQASQGQATQN</sequence>
<dbReference type="eggNOG" id="COG2050">
    <property type="taxonomic scope" value="Bacteria"/>
</dbReference>
<dbReference type="Pfam" id="PF03061">
    <property type="entry name" value="4HBT"/>
    <property type="match status" value="1"/>
</dbReference>
<dbReference type="CDD" id="cd03443">
    <property type="entry name" value="PaaI_thioesterase"/>
    <property type="match status" value="1"/>
</dbReference>
<dbReference type="HOGENOM" id="CLU_089876_13_1_11"/>
<evidence type="ECO:0000313" key="5">
    <source>
        <dbReference type="EMBL" id="CCH33943.1"/>
    </source>
</evidence>
<name>K0KBC3_SACES</name>
<proteinExistence type="inferred from homology"/>
<evidence type="ECO:0000256" key="3">
    <source>
        <dbReference type="SAM" id="MobiDB-lite"/>
    </source>
</evidence>
<dbReference type="Gene3D" id="3.10.129.10">
    <property type="entry name" value="Hotdog Thioesterase"/>
    <property type="match status" value="1"/>
</dbReference>
<dbReference type="EMBL" id="HE804045">
    <property type="protein sequence ID" value="CCH33943.1"/>
    <property type="molecule type" value="Genomic_DNA"/>
</dbReference>
<dbReference type="GO" id="GO:0005829">
    <property type="term" value="C:cytosol"/>
    <property type="evidence" value="ECO:0007669"/>
    <property type="project" value="TreeGrafter"/>
</dbReference>
<feature type="region of interest" description="Disordered" evidence="3">
    <location>
        <begin position="148"/>
        <end position="167"/>
    </location>
</feature>
<dbReference type="SUPFAM" id="SSF54637">
    <property type="entry name" value="Thioesterase/thiol ester dehydrase-isomerase"/>
    <property type="match status" value="1"/>
</dbReference>